<dbReference type="GO" id="GO:0005543">
    <property type="term" value="F:phospholipid binding"/>
    <property type="evidence" value="ECO:0007669"/>
    <property type="project" value="TreeGrafter"/>
</dbReference>
<dbReference type="FunFam" id="1.25.40.90:FF:000006">
    <property type="entry name" value="Clathrin interactor 1"/>
    <property type="match status" value="1"/>
</dbReference>
<feature type="compositionally biased region" description="Polar residues" evidence="6">
    <location>
        <begin position="655"/>
        <end position="666"/>
    </location>
</feature>
<feature type="region of interest" description="Disordered" evidence="6">
    <location>
        <begin position="414"/>
        <end position="435"/>
    </location>
</feature>
<comment type="similarity">
    <text evidence="3">Belongs to the epsin family.</text>
</comment>
<dbReference type="OMA" id="FEYLEPN"/>
<reference evidence="8" key="2">
    <citation type="submission" date="2018-04" db="EMBL/GenBank/DDBJ databases">
        <title>OnivRS2 (Oryza nivara Reference Sequence Version 2).</title>
        <authorList>
            <person name="Zhang J."/>
            <person name="Kudrna D."/>
            <person name="Lee S."/>
            <person name="Talag J."/>
            <person name="Rajasekar S."/>
            <person name="Welchert J."/>
            <person name="Hsing Y.-I."/>
            <person name="Wing R.A."/>
        </authorList>
    </citation>
    <scope>NUCLEOTIDE SEQUENCE [LARGE SCALE GENOMIC DNA]</scope>
</reference>
<feature type="domain" description="ENTH" evidence="7">
    <location>
        <begin position="20"/>
        <end position="169"/>
    </location>
</feature>
<evidence type="ECO:0000256" key="2">
    <source>
        <dbReference type="ARBA" id="ARBA00004555"/>
    </source>
</evidence>
<dbReference type="GO" id="GO:0005794">
    <property type="term" value="C:Golgi apparatus"/>
    <property type="evidence" value="ECO:0007669"/>
    <property type="project" value="UniProtKB-SubCell"/>
</dbReference>
<feature type="compositionally biased region" description="Basic residues" evidence="6">
    <location>
        <begin position="257"/>
        <end position="267"/>
    </location>
</feature>
<evidence type="ECO:0000256" key="5">
    <source>
        <dbReference type="ARBA" id="ARBA00023329"/>
    </source>
</evidence>
<feature type="compositionally biased region" description="Polar residues" evidence="6">
    <location>
        <begin position="236"/>
        <end position="256"/>
    </location>
</feature>
<dbReference type="Proteomes" id="UP000006591">
    <property type="component" value="Chromosome 1"/>
</dbReference>
<feature type="compositionally biased region" description="Low complexity" evidence="6">
    <location>
        <begin position="194"/>
        <end position="208"/>
    </location>
</feature>
<dbReference type="EnsemblPlants" id="ONIVA01G34560.2">
    <property type="protein sequence ID" value="ONIVA01G34560.2"/>
    <property type="gene ID" value="ONIVA01G34560"/>
</dbReference>
<dbReference type="SUPFAM" id="SSF48464">
    <property type="entry name" value="ENTH/VHS domain"/>
    <property type="match status" value="1"/>
</dbReference>
<feature type="region of interest" description="Disordered" evidence="6">
    <location>
        <begin position="194"/>
        <end position="218"/>
    </location>
</feature>
<evidence type="ECO:0000256" key="1">
    <source>
        <dbReference type="ARBA" id="ARBA00004132"/>
    </source>
</evidence>
<dbReference type="PANTHER" id="PTHR12276">
    <property type="entry name" value="EPSIN/ENT-RELATED"/>
    <property type="match status" value="1"/>
</dbReference>
<dbReference type="CDD" id="cd03571">
    <property type="entry name" value="ENTH"/>
    <property type="match status" value="1"/>
</dbReference>
<feature type="region of interest" description="Disordered" evidence="6">
    <location>
        <begin position="457"/>
        <end position="483"/>
    </location>
</feature>
<dbReference type="Pfam" id="PF01417">
    <property type="entry name" value="ENTH"/>
    <property type="match status" value="1"/>
</dbReference>
<evidence type="ECO:0000259" key="7">
    <source>
        <dbReference type="PROSITE" id="PS50942"/>
    </source>
</evidence>
<evidence type="ECO:0000256" key="6">
    <source>
        <dbReference type="SAM" id="MobiDB-lite"/>
    </source>
</evidence>
<evidence type="ECO:0000256" key="4">
    <source>
        <dbReference type="ARBA" id="ARBA00023034"/>
    </source>
</evidence>
<sequence length="666" mass="72059">MDFRKVLDQTVREIRREVNLKVLKVPEIEQKVLDATSDEPWGPHGSDLADIARATKSYGDSEIIMNVLWQRLGNTLANWRHVYKALAVIEYLLANGTERAADGIVDNSSRIAVWVLRYTCRLMLISFGKKLTRFEYLEPNGKDVGLNVRKKAEAVLAILDDREKLQEVREKAAVTRDKYFGLSSTGITHKSSAASFGSGSYSSGSHYGSTGGSREVGSFKDIHTGTEWKKNKKETVSNYSSNREGSKEITNSATSYKSKKSERHGRRNQNSLTLHSKLSANISTTSEAPSSKKGENEDDDDFNPRGFSTSSNHHVAIWKFTWLYVWNSAGTGTTRSNHLDLFGPSLMDDLVDSTTSTSTATPNVSTPAVPEVDLFADAAFQSANAPLEAATVSHTQDKIDLFAGRLSSADSFTSDTEFSVRGSPNKSSEKKMSSVVHPSTSAFDPFKQSFATSFPSDAEFSVHDPTSKSSQGKTPTPEHSSTAAFDPFAAIPLKSFDGSESFGTFSSNTASNITELPRDSSGGPKSSDHGPLEDANFDAFTSHLGSSTTSATESMNKPIKKLGQDSMSASKSVAKKETFQVKSGIWADSLSRGLIDLNITSSQKKVDLSDVGIVGPLSGGSEDKGPWYMGATMGTAPGLVSSSFPSKTETSSGSGHFQHQQFGSFK</sequence>
<dbReference type="InterPro" id="IPR008942">
    <property type="entry name" value="ENTH_VHS"/>
</dbReference>
<feature type="compositionally biased region" description="Polar residues" evidence="6">
    <location>
        <begin position="414"/>
        <end position="426"/>
    </location>
</feature>
<feature type="compositionally biased region" description="Polar residues" evidence="6">
    <location>
        <begin position="268"/>
        <end position="289"/>
    </location>
</feature>
<feature type="compositionally biased region" description="Polar residues" evidence="6">
    <location>
        <begin position="467"/>
        <end position="483"/>
    </location>
</feature>
<protein>
    <recommendedName>
        <fullName evidence="7">ENTH domain-containing protein</fullName>
    </recommendedName>
</protein>
<dbReference type="GO" id="GO:0005768">
    <property type="term" value="C:endosome"/>
    <property type="evidence" value="ECO:0007669"/>
    <property type="project" value="TreeGrafter"/>
</dbReference>
<evidence type="ECO:0000313" key="8">
    <source>
        <dbReference type="EnsemblPlants" id="ONIVA01G34560.2"/>
    </source>
</evidence>
<name>A0A0E0FSV2_ORYNI</name>
<dbReference type="SMART" id="SM00273">
    <property type="entry name" value="ENTH"/>
    <property type="match status" value="1"/>
</dbReference>
<reference evidence="8" key="1">
    <citation type="submission" date="2015-04" db="UniProtKB">
        <authorList>
            <consortium name="EnsemblPlants"/>
        </authorList>
    </citation>
    <scope>IDENTIFICATION</scope>
    <source>
        <strain evidence="8">SL10</strain>
    </source>
</reference>
<evidence type="ECO:0000256" key="3">
    <source>
        <dbReference type="ARBA" id="ARBA00010130"/>
    </source>
</evidence>
<feature type="compositionally biased region" description="Polar residues" evidence="6">
    <location>
        <begin position="543"/>
        <end position="555"/>
    </location>
</feature>
<feature type="region of interest" description="Disordered" evidence="6">
    <location>
        <begin position="639"/>
        <end position="666"/>
    </location>
</feature>
<dbReference type="AlphaFoldDB" id="A0A0E0FSV2"/>
<evidence type="ECO:0000313" key="9">
    <source>
        <dbReference type="Proteomes" id="UP000006591"/>
    </source>
</evidence>
<dbReference type="STRING" id="4536.A0A0E0FSV2"/>
<keyword evidence="9" id="KW-1185">Reference proteome</keyword>
<organism evidence="8">
    <name type="scientific">Oryza nivara</name>
    <name type="common">Indian wild rice</name>
    <name type="synonym">Oryza sativa f. spontanea</name>
    <dbReference type="NCBI Taxonomy" id="4536"/>
    <lineage>
        <taxon>Eukaryota</taxon>
        <taxon>Viridiplantae</taxon>
        <taxon>Streptophyta</taxon>
        <taxon>Embryophyta</taxon>
        <taxon>Tracheophyta</taxon>
        <taxon>Spermatophyta</taxon>
        <taxon>Magnoliopsida</taxon>
        <taxon>Liliopsida</taxon>
        <taxon>Poales</taxon>
        <taxon>Poaceae</taxon>
        <taxon>BOP clade</taxon>
        <taxon>Oryzoideae</taxon>
        <taxon>Oryzeae</taxon>
        <taxon>Oryzinae</taxon>
        <taxon>Oryza</taxon>
    </lineage>
</organism>
<accession>A0A0E0FSV2</accession>
<keyword evidence="5" id="KW-0968">Cytoplasmic vesicle</keyword>
<dbReference type="GO" id="GO:0030276">
    <property type="term" value="F:clathrin binding"/>
    <property type="evidence" value="ECO:0007669"/>
    <property type="project" value="TreeGrafter"/>
</dbReference>
<keyword evidence="4" id="KW-0333">Golgi apparatus</keyword>
<dbReference type="PROSITE" id="PS50942">
    <property type="entry name" value="ENTH"/>
    <property type="match status" value="1"/>
</dbReference>
<dbReference type="Gene3D" id="1.25.40.90">
    <property type="match status" value="1"/>
</dbReference>
<dbReference type="GO" id="GO:0005886">
    <property type="term" value="C:plasma membrane"/>
    <property type="evidence" value="ECO:0007669"/>
    <property type="project" value="TreeGrafter"/>
</dbReference>
<dbReference type="Gramene" id="ONIVA01G34560.2">
    <property type="protein sequence ID" value="ONIVA01G34560.2"/>
    <property type="gene ID" value="ONIVA01G34560"/>
</dbReference>
<feature type="region of interest" description="Disordered" evidence="6">
    <location>
        <begin position="231"/>
        <end position="307"/>
    </location>
</feature>
<feature type="compositionally biased region" description="Low complexity" evidence="6">
    <location>
        <begin position="641"/>
        <end position="654"/>
    </location>
</feature>
<dbReference type="GO" id="GO:0006897">
    <property type="term" value="P:endocytosis"/>
    <property type="evidence" value="ECO:0007669"/>
    <property type="project" value="TreeGrafter"/>
</dbReference>
<dbReference type="eggNOG" id="KOG2056">
    <property type="taxonomic scope" value="Eukaryota"/>
</dbReference>
<dbReference type="GO" id="GO:0030125">
    <property type="term" value="C:clathrin vesicle coat"/>
    <property type="evidence" value="ECO:0007669"/>
    <property type="project" value="TreeGrafter"/>
</dbReference>
<comment type="subcellular location">
    <subcellularLocation>
        <location evidence="1">Cytoplasmic vesicle</location>
        <location evidence="1">Clathrin-coated vesicle</location>
    </subcellularLocation>
    <subcellularLocation>
        <location evidence="2">Golgi apparatus</location>
    </subcellularLocation>
</comment>
<proteinExistence type="inferred from homology"/>
<dbReference type="PANTHER" id="PTHR12276:SF87">
    <property type="entry name" value="OS01G0738600 PROTEIN"/>
    <property type="match status" value="1"/>
</dbReference>
<feature type="region of interest" description="Disordered" evidence="6">
    <location>
        <begin position="508"/>
        <end position="555"/>
    </location>
</feature>
<dbReference type="InterPro" id="IPR013809">
    <property type="entry name" value="ENTH"/>
</dbReference>